<name>A0AAV9I7Y6_9RHOD</name>
<evidence type="ECO:0000313" key="4">
    <source>
        <dbReference type="EMBL" id="KAK4523040.1"/>
    </source>
</evidence>
<feature type="region of interest" description="Disordered" evidence="2">
    <location>
        <begin position="83"/>
        <end position="117"/>
    </location>
</feature>
<dbReference type="InterPro" id="IPR006571">
    <property type="entry name" value="TLDc_dom"/>
</dbReference>
<gene>
    <name evidence="4" type="ORF">GAYE_PCTG33G0930</name>
</gene>
<sequence length="440" mass="50123">MQLSKQLSEKSSLVNTISQENLNLEDNKDLQTFSTQNKPTTTEYWKEGWESQIAALKVELAQLRFENESLSLQVKNLQNLPKKTTLSREESIQSPTSTVNETLQGSETMSLGSSSRNKKKSIKKKLKNYFEAGKNFMESNSSEETVSTEISVDVLRVMEQQQSNGVQGTLSLRDNSLVFEPFESDAQSQSPAGNLCFEKKLQDIPQISFSKRLVKDINVTIPFGCLHINEPKNLIFMGLERPMEYLYCSLQECRSRVGTLQNVGNSSFFTPKLLEKSSIFRPNDLKLLSFCMPRRFQNCNWSLLYSTNDHGISIHTFYSRVSEKSPTLMLIKNTDGDCFGCYASQAWKPNLHYYGTGECFVFTLFPEYHVYGWSLENHSFQLSTMEFLAIGGGKHFAIWIDSDFVNGTSGECDTFHSPSLCSHEEFTCHILEVWYPVPSY</sequence>
<evidence type="ECO:0000259" key="3">
    <source>
        <dbReference type="PROSITE" id="PS51886"/>
    </source>
</evidence>
<keyword evidence="5" id="KW-1185">Reference proteome</keyword>
<organism evidence="4 5">
    <name type="scientific">Galdieria yellowstonensis</name>
    <dbReference type="NCBI Taxonomy" id="3028027"/>
    <lineage>
        <taxon>Eukaryota</taxon>
        <taxon>Rhodophyta</taxon>
        <taxon>Bangiophyceae</taxon>
        <taxon>Galdieriales</taxon>
        <taxon>Galdieriaceae</taxon>
        <taxon>Galdieria</taxon>
    </lineage>
</organism>
<dbReference type="AlphaFoldDB" id="A0AAV9I7Y6"/>
<protein>
    <recommendedName>
        <fullName evidence="3">TLDc domain-containing protein</fullName>
    </recommendedName>
</protein>
<evidence type="ECO:0000256" key="1">
    <source>
        <dbReference type="SAM" id="Coils"/>
    </source>
</evidence>
<dbReference type="EMBL" id="JANCYU010000010">
    <property type="protein sequence ID" value="KAK4523040.1"/>
    <property type="molecule type" value="Genomic_DNA"/>
</dbReference>
<dbReference type="PANTHER" id="PTHR23354">
    <property type="entry name" value="NUCLEOLAR PROTEIN 7/ESTROGEN RECEPTOR COACTIVATOR-RELATED"/>
    <property type="match status" value="1"/>
</dbReference>
<dbReference type="Pfam" id="PF07534">
    <property type="entry name" value="TLD"/>
    <property type="match status" value="1"/>
</dbReference>
<reference evidence="4 5" key="1">
    <citation type="submission" date="2022-07" db="EMBL/GenBank/DDBJ databases">
        <title>Genome-wide signatures of adaptation to extreme environments.</title>
        <authorList>
            <person name="Cho C.H."/>
            <person name="Yoon H.S."/>
        </authorList>
    </citation>
    <scope>NUCLEOTIDE SEQUENCE [LARGE SCALE GENOMIC DNA]</scope>
    <source>
        <strain evidence="4 5">108.79 E11</strain>
    </source>
</reference>
<dbReference type="Proteomes" id="UP001300502">
    <property type="component" value="Unassembled WGS sequence"/>
</dbReference>
<dbReference type="SMART" id="SM00584">
    <property type="entry name" value="TLDc"/>
    <property type="match status" value="1"/>
</dbReference>
<evidence type="ECO:0000256" key="2">
    <source>
        <dbReference type="SAM" id="MobiDB-lite"/>
    </source>
</evidence>
<keyword evidence="1" id="KW-0175">Coiled coil</keyword>
<proteinExistence type="predicted"/>
<accession>A0AAV9I7Y6</accession>
<comment type="caution">
    <text evidence="4">The sequence shown here is derived from an EMBL/GenBank/DDBJ whole genome shotgun (WGS) entry which is preliminary data.</text>
</comment>
<dbReference type="PROSITE" id="PS51886">
    <property type="entry name" value="TLDC"/>
    <property type="match status" value="1"/>
</dbReference>
<feature type="compositionally biased region" description="Polar residues" evidence="2">
    <location>
        <begin position="92"/>
        <end position="112"/>
    </location>
</feature>
<evidence type="ECO:0000313" key="5">
    <source>
        <dbReference type="Proteomes" id="UP001300502"/>
    </source>
</evidence>
<feature type="domain" description="TLDc" evidence="3">
    <location>
        <begin position="278"/>
        <end position="437"/>
    </location>
</feature>
<feature type="coiled-coil region" evidence="1">
    <location>
        <begin position="46"/>
        <end position="80"/>
    </location>
</feature>